<dbReference type="Proteomes" id="UP000535838">
    <property type="component" value="Unassembled WGS sequence"/>
</dbReference>
<dbReference type="GO" id="GO:0047429">
    <property type="term" value="F:nucleoside triphosphate diphosphatase activity"/>
    <property type="evidence" value="ECO:0007669"/>
    <property type="project" value="InterPro"/>
</dbReference>
<evidence type="ECO:0000313" key="4">
    <source>
        <dbReference type="Proteomes" id="UP000535838"/>
    </source>
</evidence>
<dbReference type="AlphaFoldDB" id="A0A841SY93"/>
<evidence type="ECO:0000256" key="2">
    <source>
        <dbReference type="ARBA" id="ARBA00022801"/>
    </source>
</evidence>
<dbReference type="InterPro" id="IPR002637">
    <property type="entry name" value="RdgB/HAM1"/>
</dbReference>
<dbReference type="PANTHER" id="PTHR11067:SF9">
    <property type="entry name" value="INOSINE TRIPHOSPHATE PYROPHOSPHATASE"/>
    <property type="match status" value="1"/>
</dbReference>
<evidence type="ECO:0000256" key="1">
    <source>
        <dbReference type="ARBA" id="ARBA00008023"/>
    </source>
</evidence>
<evidence type="ECO:0000313" key="3">
    <source>
        <dbReference type="EMBL" id="MBB6635576.1"/>
    </source>
</evidence>
<dbReference type="InterPro" id="IPR029001">
    <property type="entry name" value="ITPase-like_fam"/>
</dbReference>
<dbReference type="EMBL" id="JACJVQ010000013">
    <property type="protein sequence ID" value="MBB6635576.1"/>
    <property type="molecule type" value="Genomic_DNA"/>
</dbReference>
<keyword evidence="4" id="KW-1185">Reference proteome</keyword>
<gene>
    <name evidence="3" type="ORF">H7B67_15760</name>
</gene>
<comment type="similarity">
    <text evidence="1">Belongs to the HAM1 NTPase family.</text>
</comment>
<dbReference type="GO" id="GO:0009143">
    <property type="term" value="P:nucleoside triphosphate catabolic process"/>
    <property type="evidence" value="ECO:0007669"/>
    <property type="project" value="InterPro"/>
</dbReference>
<dbReference type="Gene3D" id="3.90.950.10">
    <property type="match status" value="1"/>
</dbReference>
<dbReference type="PANTHER" id="PTHR11067">
    <property type="entry name" value="INOSINE TRIPHOSPHATE PYROPHOSPHATASE/HAM1 PROTEIN"/>
    <property type="match status" value="1"/>
</dbReference>
<comment type="caution">
    <text evidence="3">The sequence shown here is derived from an EMBL/GenBank/DDBJ whole genome shotgun (WGS) entry which is preliminary data.</text>
</comment>
<dbReference type="SUPFAM" id="SSF52972">
    <property type="entry name" value="ITPase-like"/>
    <property type="match status" value="1"/>
</dbReference>
<name>A0A841SY93_9BACL</name>
<organism evidence="3 4">
    <name type="scientific">Cohnella thailandensis</name>
    <dbReference type="NCBI Taxonomy" id="557557"/>
    <lineage>
        <taxon>Bacteria</taxon>
        <taxon>Bacillati</taxon>
        <taxon>Bacillota</taxon>
        <taxon>Bacilli</taxon>
        <taxon>Bacillales</taxon>
        <taxon>Paenibacillaceae</taxon>
        <taxon>Cohnella</taxon>
    </lineage>
</organism>
<proteinExistence type="inferred from homology"/>
<keyword evidence="2" id="KW-0378">Hydrolase</keyword>
<dbReference type="Pfam" id="PF01725">
    <property type="entry name" value="Ham1p_like"/>
    <property type="match status" value="1"/>
</dbReference>
<sequence length="201" mass="21728">MDITLGTWNPGKVEWMSRGLAGTGLPIRRLKEGQVPEAEETGSSCEENALIKALAVAKHADGPTIVAAEDSGLFIEALDGFPGVRTARFAPGSDDDRSRLLLERLKGVPMERRHAVFVSAVALKMPGGFGKVFRGELRGRIAMEPVGDKSEGYDRIFLLPTGISLASLPLEAGEVRDHRRKALALASEGILSWLDERRGLI</sequence>
<dbReference type="CDD" id="cd00515">
    <property type="entry name" value="HAM1"/>
    <property type="match status" value="1"/>
</dbReference>
<accession>A0A841SY93</accession>
<dbReference type="GO" id="GO:0005829">
    <property type="term" value="C:cytosol"/>
    <property type="evidence" value="ECO:0007669"/>
    <property type="project" value="TreeGrafter"/>
</dbReference>
<reference evidence="3 4" key="1">
    <citation type="submission" date="2020-08" db="EMBL/GenBank/DDBJ databases">
        <title>Cohnella phylogeny.</title>
        <authorList>
            <person name="Dunlap C."/>
        </authorList>
    </citation>
    <scope>NUCLEOTIDE SEQUENCE [LARGE SCALE GENOMIC DNA]</scope>
    <source>
        <strain evidence="3 4">DSM 25241</strain>
    </source>
</reference>
<dbReference type="RefSeq" id="WP_185120791.1">
    <property type="nucleotide sequence ID" value="NZ_JACJVQ010000013.1"/>
</dbReference>
<protein>
    <submittedName>
        <fullName evidence="3">Non-canonical purine NTP pyrophosphatase</fullName>
    </submittedName>
</protein>